<evidence type="ECO:0000313" key="2">
    <source>
        <dbReference type="EMBL" id="OGF40739.1"/>
    </source>
</evidence>
<keyword evidence="1" id="KW-0472">Membrane</keyword>
<organism evidence="2 3">
    <name type="scientific">Candidatus Falkowbacteria bacterium RIFOXYD2_FULL_34_120</name>
    <dbReference type="NCBI Taxonomy" id="1798007"/>
    <lineage>
        <taxon>Bacteria</taxon>
        <taxon>Candidatus Falkowiibacteriota</taxon>
    </lineage>
</organism>
<dbReference type="AlphaFoldDB" id="A0A1F5TPJ8"/>
<sequence>MNHKRLFQFLELKKPYHIKECYIGIFLLIILYHGRKKKSIEKLKKKIKSMLILNKLSLFLE</sequence>
<evidence type="ECO:0000313" key="3">
    <source>
        <dbReference type="Proteomes" id="UP000177579"/>
    </source>
</evidence>
<keyword evidence="1" id="KW-1133">Transmembrane helix</keyword>
<name>A0A1F5TPJ8_9BACT</name>
<gene>
    <name evidence="2" type="ORF">A2531_06890</name>
</gene>
<proteinExistence type="predicted"/>
<dbReference type="Proteomes" id="UP000177579">
    <property type="component" value="Unassembled WGS sequence"/>
</dbReference>
<dbReference type="EMBL" id="MFGO01000021">
    <property type="protein sequence ID" value="OGF40739.1"/>
    <property type="molecule type" value="Genomic_DNA"/>
</dbReference>
<protein>
    <submittedName>
        <fullName evidence="2">Uncharacterized protein</fullName>
    </submittedName>
</protein>
<evidence type="ECO:0000256" key="1">
    <source>
        <dbReference type="SAM" id="Phobius"/>
    </source>
</evidence>
<keyword evidence="1" id="KW-0812">Transmembrane</keyword>
<accession>A0A1F5TPJ8</accession>
<comment type="caution">
    <text evidence="2">The sequence shown here is derived from an EMBL/GenBank/DDBJ whole genome shotgun (WGS) entry which is preliminary data.</text>
</comment>
<feature type="transmembrane region" description="Helical" evidence="1">
    <location>
        <begin position="16"/>
        <end position="34"/>
    </location>
</feature>
<reference evidence="2 3" key="1">
    <citation type="journal article" date="2016" name="Nat. Commun.">
        <title>Thousands of microbial genomes shed light on interconnected biogeochemical processes in an aquifer system.</title>
        <authorList>
            <person name="Anantharaman K."/>
            <person name="Brown C.T."/>
            <person name="Hug L.A."/>
            <person name="Sharon I."/>
            <person name="Castelle C.J."/>
            <person name="Probst A.J."/>
            <person name="Thomas B.C."/>
            <person name="Singh A."/>
            <person name="Wilkins M.J."/>
            <person name="Karaoz U."/>
            <person name="Brodie E.L."/>
            <person name="Williams K.H."/>
            <person name="Hubbard S.S."/>
            <person name="Banfield J.F."/>
        </authorList>
    </citation>
    <scope>NUCLEOTIDE SEQUENCE [LARGE SCALE GENOMIC DNA]</scope>
</reference>